<evidence type="ECO:0000256" key="3">
    <source>
        <dbReference type="ARBA" id="ARBA00022723"/>
    </source>
</evidence>
<gene>
    <name evidence="8" type="primary">atsA_44</name>
    <name evidence="8" type="ORF">Pla175_23020</name>
</gene>
<accession>A0A518DBS5</accession>
<dbReference type="InterPro" id="IPR000917">
    <property type="entry name" value="Sulfatase_N"/>
</dbReference>
<keyword evidence="6" id="KW-0106">Calcium</keyword>
<dbReference type="Pfam" id="PF00884">
    <property type="entry name" value="Sulfatase"/>
    <property type="match status" value="1"/>
</dbReference>
<evidence type="ECO:0000256" key="6">
    <source>
        <dbReference type="ARBA" id="ARBA00022837"/>
    </source>
</evidence>
<feature type="domain" description="Sulfatase N-terminal" evidence="7">
    <location>
        <begin position="28"/>
        <end position="318"/>
    </location>
</feature>
<evidence type="ECO:0000256" key="5">
    <source>
        <dbReference type="ARBA" id="ARBA00022801"/>
    </source>
</evidence>
<proteinExistence type="inferred from homology"/>
<keyword evidence="4" id="KW-0732">Signal</keyword>
<dbReference type="Gene3D" id="3.40.720.10">
    <property type="entry name" value="Alkaline Phosphatase, subunit A"/>
    <property type="match status" value="1"/>
</dbReference>
<evidence type="ECO:0000256" key="1">
    <source>
        <dbReference type="ARBA" id="ARBA00001913"/>
    </source>
</evidence>
<comment type="similarity">
    <text evidence="2">Belongs to the sulfatase family.</text>
</comment>
<evidence type="ECO:0000256" key="2">
    <source>
        <dbReference type="ARBA" id="ARBA00008779"/>
    </source>
</evidence>
<dbReference type="KEGG" id="pnd:Pla175_23020"/>
<dbReference type="PANTHER" id="PTHR42693:SF42">
    <property type="entry name" value="ARYLSULFATASE G"/>
    <property type="match status" value="1"/>
</dbReference>
<dbReference type="Gene3D" id="3.30.1120.10">
    <property type="match status" value="1"/>
</dbReference>
<dbReference type="EC" id="3.1.6.1" evidence="8"/>
<dbReference type="EMBL" id="CP036291">
    <property type="protein sequence ID" value="QDU88918.1"/>
    <property type="molecule type" value="Genomic_DNA"/>
</dbReference>
<reference evidence="8 9" key="1">
    <citation type="submission" date="2019-02" db="EMBL/GenBank/DDBJ databases">
        <title>Deep-cultivation of Planctomycetes and their phenomic and genomic characterization uncovers novel biology.</title>
        <authorList>
            <person name="Wiegand S."/>
            <person name="Jogler M."/>
            <person name="Boedeker C."/>
            <person name="Pinto D."/>
            <person name="Vollmers J."/>
            <person name="Rivas-Marin E."/>
            <person name="Kohn T."/>
            <person name="Peeters S.H."/>
            <person name="Heuer A."/>
            <person name="Rast P."/>
            <person name="Oberbeckmann S."/>
            <person name="Bunk B."/>
            <person name="Jeske O."/>
            <person name="Meyerdierks A."/>
            <person name="Storesund J.E."/>
            <person name="Kallscheuer N."/>
            <person name="Luecker S."/>
            <person name="Lage O.M."/>
            <person name="Pohl T."/>
            <person name="Merkel B.J."/>
            <person name="Hornburger P."/>
            <person name="Mueller R.-W."/>
            <person name="Bruemmer F."/>
            <person name="Labrenz M."/>
            <person name="Spormann A.M."/>
            <person name="Op den Camp H."/>
            <person name="Overmann J."/>
            <person name="Amann R."/>
            <person name="Jetten M.S.M."/>
            <person name="Mascher T."/>
            <person name="Medema M.H."/>
            <person name="Devos D.P."/>
            <person name="Kaster A.-K."/>
            <person name="Ovreas L."/>
            <person name="Rohde M."/>
            <person name="Galperin M.Y."/>
            <person name="Jogler C."/>
        </authorList>
    </citation>
    <scope>NUCLEOTIDE SEQUENCE [LARGE SCALE GENOMIC DNA]</scope>
    <source>
        <strain evidence="8 9">Pla175</strain>
    </source>
</reference>
<evidence type="ECO:0000313" key="9">
    <source>
        <dbReference type="Proteomes" id="UP000317429"/>
    </source>
</evidence>
<dbReference type="SUPFAM" id="SSF53649">
    <property type="entry name" value="Alkaline phosphatase-like"/>
    <property type="match status" value="1"/>
</dbReference>
<keyword evidence="3" id="KW-0479">Metal-binding</keyword>
<keyword evidence="9" id="KW-1185">Reference proteome</keyword>
<organism evidence="8 9">
    <name type="scientific">Pirellulimonas nuda</name>
    <dbReference type="NCBI Taxonomy" id="2528009"/>
    <lineage>
        <taxon>Bacteria</taxon>
        <taxon>Pseudomonadati</taxon>
        <taxon>Planctomycetota</taxon>
        <taxon>Planctomycetia</taxon>
        <taxon>Pirellulales</taxon>
        <taxon>Lacipirellulaceae</taxon>
        <taxon>Pirellulimonas</taxon>
    </lineage>
</organism>
<dbReference type="InterPro" id="IPR017850">
    <property type="entry name" value="Alkaline_phosphatase_core_sf"/>
</dbReference>
<dbReference type="GO" id="GO:0004065">
    <property type="term" value="F:arylsulfatase activity"/>
    <property type="evidence" value="ECO:0007669"/>
    <property type="project" value="UniProtKB-EC"/>
</dbReference>
<dbReference type="GO" id="GO:0046872">
    <property type="term" value="F:metal ion binding"/>
    <property type="evidence" value="ECO:0007669"/>
    <property type="project" value="UniProtKB-KW"/>
</dbReference>
<comment type="cofactor">
    <cofactor evidence="1">
        <name>Ca(2+)</name>
        <dbReference type="ChEBI" id="CHEBI:29108"/>
    </cofactor>
</comment>
<dbReference type="PANTHER" id="PTHR42693">
    <property type="entry name" value="ARYLSULFATASE FAMILY MEMBER"/>
    <property type="match status" value="1"/>
</dbReference>
<sequence>MKTPFLIWTAVILLSWVGRGQGETPTRPNVILIISDDQGFPDYGFMGNEEVQTPNLDRMAGESLLYTRGYVMPVCSPSLACLLTGKLPHEHRITGNDLSDNRSSRGQRGELAEQLLSSPTLLPKMLTDAGYLTLQTGKLWNVTYADAGFTHGMTDTAGRHGDAGLGIGRQGMEPIFEFIDAAQKQKAPFFVWYAPFMPHVPHTPPKEILDAYRGRGPTPAAEKYYAMVEWFDQTCGQLDQYLEEHGLKENTVVLYLADNGWDGKHGQSKARAKLSPYELGIRTPMFVRWPGKVAPARDDATLAHIIDFVPTILDATGVARSESLAGLNLTDREAMQARQTVFVESYTHDIADLDAPEKSLIAQVVIDGQWKLIAPGPVNPDRPFSSVPSATALFNLAADPLEENDVASEHPEIVEKLLSLQKAEWNP</sequence>
<evidence type="ECO:0000259" key="7">
    <source>
        <dbReference type="Pfam" id="PF00884"/>
    </source>
</evidence>
<protein>
    <submittedName>
        <fullName evidence="8">Arylsulfatase</fullName>
        <ecNumber evidence="8">3.1.6.1</ecNumber>
    </submittedName>
</protein>
<dbReference type="OrthoDB" id="246867at2"/>
<name>A0A518DBS5_9BACT</name>
<dbReference type="InterPro" id="IPR050738">
    <property type="entry name" value="Sulfatase"/>
</dbReference>
<keyword evidence="5 8" id="KW-0378">Hydrolase</keyword>
<dbReference type="Proteomes" id="UP000317429">
    <property type="component" value="Chromosome"/>
</dbReference>
<evidence type="ECO:0000313" key="8">
    <source>
        <dbReference type="EMBL" id="QDU88918.1"/>
    </source>
</evidence>
<evidence type="ECO:0000256" key="4">
    <source>
        <dbReference type="ARBA" id="ARBA00022729"/>
    </source>
</evidence>
<dbReference type="AlphaFoldDB" id="A0A518DBS5"/>